<evidence type="ECO:0000256" key="7">
    <source>
        <dbReference type="ARBA" id="ARBA00023242"/>
    </source>
</evidence>
<dbReference type="Gene3D" id="1.20.58.1520">
    <property type="match status" value="1"/>
</dbReference>
<dbReference type="OrthoDB" id="642895at2759"/>
<keyword evidence="10" id="KW-1185">Reference proteome</keyword>
<evidence type="ECO:0000256" key="6">
    <source>
        <dbReference type="ARBA" id="ARBA00022701"/>
    </source>
</evidence>
<feature type="region of interest" description="Disordered" evidence="9">
    <location>
        <begin position="615"/>
        <end position="636"/>
    </location>
</feature>
<evidence type="ECO:0000256" key="1">
    <source>
        <dbReference type="ARBA" id="ARBA00004123"/>
    </source>
</evidence>
<feature type="coiled-coil region" evidence="8">
    <location>
        <begin position="155"/>
        <end position="182"/>
    </location>
</feature>
<feature type="region of interest" description="Disordered" evidence="9">
    <location>
        <begin position="472"/>
        <end position="543"/>
    </location>
</feature>
<keyword evidence="4" id="KW-0963">Cytoplasm</keyword>
<evidence type="ECO:0000256" key="4">
    <source>
        <dbReference type="ARBA" id="ARBA00022490"/>
    </source>
</evidence>
<dbReference type="RefSeq" id="XP_010924160.1">
    <property type="nucleotide sequence ID" value="XM_010925858.2"/>
</dbReference>
<feature type="coiled-coil region" evidence="8">
    <location>
        <begin position="49"/>
        <end position="76"/>
    </location>
</feature>
<dbReference type="Proteomes" id="UP000504607">
    <property type="component" value="Chromosome 1"/>
</dbReference>
<dbReference type="FunFam" id="1.20.58.1520:FF:000002">
    <property type="entry name" value="65-kDa microtubule-associated protein 6"/>
    <property type="match status" value="1"/>
</dbReference>
<evidence type="ECO:0000313" key="10">
    <source>
        <dbReference type="Proteomes" id="UP000504607"/>
    </source>
</evidence>
<comment type="subcellular location">
    <subcellularLocation>
        <location evidence="2">Cytoplasm</location>
    </subcellularLocation>
    <subcellularLocation>
        <location evidence="1">Nucleus</location>
    </subcellularLocation>
</comment>
<evidence type="ECO:0000313" key="11">
    <source>
        <dbReference type="RefSeq" id="XP_010924160.1"/>
    </source>
</evidence>
<comment type="similarity">
    <text evidence="3">Belongs to the MAP65/ASE1 family.</text>
</comment>
<keyword evidence="6" id="KW-0493">Microtubule</keyword>
<dbReference type="PANTHER" id="PTHR19321">
    <property type="entry name" value="PROTEIN REGULATOR OF CYTOKINESIS 1 PRC1-RELATED"/>
    <property type="match status" value="1"/>
</dbReference>
<evidence type="ECO:0000256" key="2">
    <source>
        <dbReference type="ARBA" id="ARBA00004496"/>
    </source>
</evidence>
<sequence>MTNLLSDQLLRMETACESLLYELQIVWDEVGESDAERDKLLLELEQECLEAYRRKVDQANRCRAQLRQAIADAEAELAAICSIMGERPVHIRESNQKAGSLKEELKDIIPQLEEMRKRKNDRWNQFLEVLEQIQKILMEIRLAEYTPSKMAVYESDLSTRRLEELHRQLHSLQKEKTERLKQLMDLLNTLNSLCLVLGIDFKQTVHEVHPSFVETEGSKNISNDSIEGLANAIQRLREVKIQRMQKLQDLATTMLELWNLMDTPAEEQQLFQNVTCNIAASEHEIMEPNMLSTDFINCVEAEVLRLEQLKASKMKELVLKKKTEVEELRRRTHLVTEANSETEFATDAIEAGAIDPSLVLEQIEVQISTVKEEAFSRKDVLEKIEKWLAACNEESWLEEYNRDENRYSAVRGAHLTLKHAEKARALVNKIPAMVDALAAKIAAWEKDRGIEFAYDGVRLLSMLEEYTIVRQEKEKERKRNRDQKRRQGQLIAEQEALFGSKPSPSKPQSAKKVPRTSTGGSSRRLSLGGAIMHPPKPELLHSKSTRGDEMGVLSPGTRGLDIAGLPAKKLSFNTLNAPSEVEIPRKPFALLVPVNSIPSTQSQSNIMLTPRILLTPSQPRNNDVEENRTPGTMPISTPQIPMAVYAPMQMAKTPAPTCIVYEAAVTKAPLEAIEYSFEERRFALRQEIDL</sequence>
<dbReference type="GO" id="GO:0008017">
    <property type="term" value="F:microtubule binding"/>
    <property type="evidence" value="ECO:0007669"/>
    <property type="project" value="InterPro"/>
</dbReference>
<dbReference type="GO" id="GO:0005874">
    <property type="term" value="C:microtubule"/>
    <property type="evidence" value="ECO:0007669"/>
    <property type="project" value="UniProtKB-KW"/>
</dbReference>
<accession>A0A6I9RC58</accession>
<dbReference type="AlphaFoldDB" id="A0A6I9RC58"/>
<dbReference type="FunCoup" id="A0A6I9RC58">
    <property type="interactions" value="992"/>
</dbReference>
<evidence type="ECO:0000256" key="8">
    <source>
        <dbReference type="SAM" id="Coils"/>
    </source>
</evidence>
<dbReference type="GO" id="GO:0005819">
    <property type="term" value="C:spindle"/>
    <property type="evidence" value="ECO:0007669"/>
    <property type="project" value="TreeGrafter"/>
</dbReference>
<gene>
    <name evidence="11" type="primary">LOC105047064</name>
</gene>
<organism evidence="10 11">
    <name type="scientific">Elaeis guineensis var. tenera</name>
    <name type="common">Oil palm</name>
    <dbReference type="NCBI Taxonomy" id="51953"/>
    <lineage>
        <taxon>Eukaryota</taxon>
        <taxon>Viridiplantae</taxon>
        <taxon>Streptophyta</taxon>
        <taxon>Embryophyta</taxon>
        <taxon>Tracheophyta</taxon>
        <taxon>Spermatophyta</taxon>
        <taxon>Magnoliopsida</taxon>
        <taxon>Liliopsida</taxon>
        <taxon>Arecaceae</taxon>
        <taxon>Arecoideae</taxon>
        <taxon>Cocoseae</taxon>
        <taxon>Elaeidinae</taxon>
        <taxon>Elaeis</taxon>
    </lineage>
</organism>
<dbReference type="Pfam" id="PF03999">
    <property type="entry name" value="MAP65_ASE1"/>
    <property type="match status" value="1"/>
</dbReference>
<evidence type="ECO:0000256" key="9">
    <source>
        <dbReference type="SAM" id="MobiDB-lite"/>
    </source>
</evidence>
<dbReference type="GO" id="GO:0005737">
    <property type="term" value="C:cytoplasm"/>
    <property type="evidence" value="ECO:0007669"/>
    <property type="project" value="UniProtKB-SubCell"/>
</dbReference>
<reference evidence="11" key="1">
    <citation type="submission" date="2025-08" db="UniProtKB">
        <authorList>
            <consortium name="RefSeq"/>
        </authorList>
    </citation>
    <scope>IDENTIFICATION</scope>
</reference>
<keyword evidence="7" id="KW-0539">Nucleus</keyword>
<keyword evidence="8" id="KW-0175">Coiled coil</keyword>
<name>A0A6I9RC58_ELAGV</name>
<evidence type="ECO:0000256" key="5">
    <source>
        <dbReference type="ARBA" id="ARBA00022553"/>
    </source>
</evidence>
<dbReference type="GO" id="GO:0000226">
    <property type="term" value="P:microtubule cytoskeleton organization"/>
    <property type="evidence" value="ECO:0007669"/>
    <property type="project" value="InterPro"/>
</dbReference>
<dbReference type="GO" id="GO:0005634">
    <property type="term" value="C:nucleus"/>
    <property type="evidence" value="ECO:0007669"/>
    <property type="project" value="UniProtKB-SubCell"/>
</dbReference>
<proteinExistence type="inferred from homology"/>
<dbReference type="InterPro" id="IPR007145">
    <property type="entry name" value="MAP65_Ase1_PRC1"/>
</dbReference>
<dbReference type="PANTHER" id="PTHR19321:SF7">
    <property type="entry name" value="65-KDA MICROTUBULE-ASSOCIATED PROTEIN 3"/>
    <property type="match status" value="1"/>
</dbReference>
<keyword evidence="5" id="KW-0597">Phosphoprotein</keyword>
<protein>
    <submittedName>
        <fullName evidence="11">65-kDa microtubule-associated protein 3</fullName>
    </submittedName>
</protein>
<dbReference type="InParanoid" id="A0A6I9RC58"/>
<evidence type="ECO:0000256" key="3">
    <source>
        <dbReference type="ARBA" id="ARBA00006187"/>
    </source>
</evidence>
<dbReference type="GeneID" id="105047064"/>
<feature type="compositionally biased region" description="Low complexity" evidence="9">
    <location>
        <begin position="500"/>
        <end position="529"/>
    </location>
</feature>
<dbReference type="KEGG" id="egu:105047064"/>